<evidence type="ECO:0000256" key="7">
    <source>
        <dbReference type="ARBA" id="ARBA00023204"/>
    </source>
</evidence>
<dbReference type="InterPro" id="IPR023546">
    <property type="entry name" value="MGMT"/>
</dbReference>
<keyword evidence="5 9" id="KW-0808">Transferase</keyword>
<keyword evidence="13" id="KW-1185">Reference proteome</keyword>
<dbReference type="SUPFAM" id="SSF53155">
    <property type="entry name" value="Methylated DNA-protein cysteine methyltransferase domain"/>
    <property type="match status" value="1"/>
</dbReference>
<dbReference type="PANTHER" id="PTHR10815:SF13">
    <property type="entry name" value="METHYLATED-DNA--PROTEIN-CYSTEINE METHYLTRANSFERASE"/>
    <property type="match status" value="1"/>
</dbReference>
<dbReference type="GO" id="GO:0003908">
    <property type="term" value="F:methylated-DNA-[protein]-cysteine S-methyltransferase activity"/>
    <property type="evidence" value="ECO:0007669"/>
    <property type="project" value="UniProtKB-UniRule"/>
</dbReference>
<dbReference type="InterPro" id="IPR008332">
    <property type="entry name" value="MethylG_MeTrfase_N"/>
</dbReference>
<evidence type="ECO:0000256" key="4">
    <source>
        <dbReference type="ARBA" id="ARBA00022603"/>
    </source>
</evidence>
<dbReference type="EC" id="2.1.1.63" evidence="9"/>
<protein>
    <recommendedName>
        <fullName evidence="9">Methylated-DNA--protein-cysteine methyltransferase</fullName>
        <ecNumber evidence="9">2.1.1.63</ecNumber>
    </recommendedName>
    <alternativeName>
        <fullName evidence="9">6-O-methylguanine-DNA methyltransferase</fullName>
        <shortName evidence="9">MGMT</shortName>
    </alternativeName>
    <alternativeName>
        <fullName evidence="9">O-6-methylguanine-DNA-alkyltransferase</fullName>
    </alternativeName>
</protein>
<evidence type="ECO:0000256" key="8">
    <source>
        <dbReference type="ARBA" id="ARBA00049348"/>
    </source>
</evidence>
<evidence type="ECO:0000256" key="6">
    <source>
        <dbReference type="ARBA" id="ARBA00022763"/>
    </source>
</evidence>
<dbReference type="InterPro" id="IPR014048">
    <property type="entry name" value="MethylDNA_cys_MeTrfase_DNA-bd"/>
</dbReference>
<keyword evidence="7 9" id="KW-0234">DNA repair</keyword>
<dbReference type="SUPFAM" id="SSF46767">
    <property type="entry name" value="Methylated DNA-protein cysteine methyltransferase, C-terminal domain"/>
    <property type="match status" value="1"/>
</dbReference>
<evidence type="ECO:0000313" key="12">
    <source>
        <dbReference type="EMBL" id="GLR17941.1"/>
    </source>
</evidence>
<feature type="domain" description="Methylated-DNA-[protein]-cysteine S-methyltransferase DNA binding" evidence="10">
    <location>
        <begin position="70"/>
        <end position="149"/>
    </location>
</feature>
<dbReference type="InterPro" id="IPR036631">
    <property type="entry name" value="MGMT_N_sf"/>
</dbReference>
<organism evidence="12 13">
    <name type="scientific">Portibacter lacus</name>
    <dbReference type="NCBI Taxonomy" id="1099794"/>
    <lineage>
        <taxon>Bacteria</taxon>
        <taxon>Pseudomonadati</taxon>
        <taxon>Bacteroidota</taxon>
        <taxon>Saprospiria</taxon>
        <taxon>Saprospirales</taxon>
        <taxon>Haliscomenobacteraceae</taxon>
        <taxon>Portibacter</taxon>
    </lineage>
</organism>
<evidence type="ECO:0000256" key="2">
    <source>
        <dbReference type="ARBA" id="ARBA00008711"/>
    </source>
</evidence>
<comment type="subcellular location">
    <subcellularLocation>
        <location evidence="9">Cytoplasm</location>
    </subcellularLocation>
</comment>
<keyword evidence="3 9" id="KW-0963">Cytoplasm</keyword>
<dbReference type="PANTHER" id="PTHR10815">
    <property type="entry name" value="METHYLATED-DNA--PROTEIN-CYSTEINE METHYLTRANSFERASE"/>
    <property type="match status" value="1"/>
</dbReference>
<dbReference type="AlphaFoldDB" id="A0AA37SNN2"/>
<dbReference type="Gene3D" id="3.30.160.70">
    <property type="entry name" value="Methylated DNA-protein cysteine methyltransferase domain"/>
    <property type="match status" value="1"/>
</dbReference>
<accession>A0AA37SNN2</accession>
<dbReference type="Gene3D" id="1.10.10.10">
    <property type="entry name" value="Winged helix-like DNA-binding domain superfamily/Winged helix DNA-binding domain"/>
    <property type="match status" value="1"/>
</dbReference>
<dbReference type="EMBL" id="BSOH01000014">
    <property type="protein sequence ID" value="GLR17941.1"/>
    <property type="molecule type" value="Genomic_DNA"/>
</dbReference>
<proteinExistence type="inferred from homology"/>
<feature type="domain" description="Methylguanine DNA methyltransferase ribonuclease-like" evidence="11">
    <location>
        <begin position="2"/>
        <end position="65"/>
    </location>
</feature>
<sequence length="160" mass="17737">MHIDYYESPVGILRIRADEKGITDLNIVRSMDESPNPNPIITASKTQLDLYFAGESKGFDLPLNLESWSDFYKKVWAELVNIPFGRTVSYLDIAKKLGDPKSTRAVGMANGKNPIAIIVPCHRVIGSDGSLTGYAYGTEVKRKLLALENPKEYSVNGVLF</sequence>
<dbReference type="FunFam" id="1.10.10.10:FF:000214">
    <property type="entry name" value="Methylated-DNA--protein-cysteine methyltransferase"/>
    <property type="match status" value="1"/>
</dbReference>
<reference evidence="12" key="1">
    <citation type="journal article" date="2014" name="Int. J. Syst. Evol. Microbiol.">
        <title>Complete genome sequence of Corynebacterium casei LMG S-19264T (=DSM 44701T), isolated from a smear-ripened cheese.</title>
        <authorList>
            <consortium name="US DOE Joint Genome Institute (JGI-PGF)"/>
            <person name="Walter F."/>
            <person name="Albersmeier A."/>
            <person name="Kalinowski J."/>
            <person name="Ruckert C."/>
        </authorList>
    </citation>
    <scope>NUCLEOTIDE SEQUENCE</scope>
    <source>
        <strain evidence="12">NBRC 108769</strain>
    </source>
</reference>
<comment type="miscellaneous">
    <text evidence="9">This enzyme catalyzes only one turnover and therefore is not strictly catalytic. According to one definition, an enzyme is a biocatalyst that acts repeatedly and over many reaction cycles.</text>
</comment>
<keyword evidence="6 9" id="KW-0227">DNA damage</keyword>
<gene>
    <name evidence="12" type="ORF">GCM10007940_25560</name>
</gene>
<comment type="similarity">
    <text evidence="2 9">Belongs to the MGMT family.</text>
</comment>
<reference evidence="12" key="2">
    <citation type="submission" date="2023-01" db="EMBL/GenBank/DDBJ databases">
        <title>Draft genome sequence of Portibacter lacus strain NBRC 108769.</title>
        <authorList>
            <person name="Sun Q."/>
            <person name="Mori K."/>
        </authorList>
    </citation>
    <scope>NUCLEOTIDE SEQUENCE</scope>
    <source>
        <strain evidence="12">NBRC 108769</strain>
    </source>
</reference>
<dbReference type="HAMAP" id="MF_00772">
    <property type="entry name" value="OGT"/>
    <property type="match status" value="1"/>
</dbReference>
<evidence type="ECO:0000313" key="13">
    <source>
        <dbReference type="Proteomes" id="UP001156666"/>
    </source>
</evidence>
<evidence type="ECO:0000256" key="9">
    <source>
        <dbReference type="HAMAP-Rule" id="MF_00772"/>
    </source>
</evidence>
<comment type="function">
    <text evidence="9">Involved in the cellular defense against the biological effects of O6-methylguanine (O6-MeG) and O4-methylthymine (O4-MeT) in DNA. Repairs the methylated nucleobase in DNA by stoichiometrically transferring the methyl group to a cysteine residue in the enzyme. This is a suicide reaction: the enzyme is irreversibly inactivated.</text>
</comment>
<dbReference type="InterPro" id="IPR036388">
    <property type="entry name" value="WH-like_DNA-bd_sf"/>
</dbReference>
<dbReference type="Proteomes" id="UP001156666">
    <property type="component" value="Unassembled WGS sequence"/>
</dbReference>
<comment type="caution">
    <text evidence="12">The sequence shown here is derived from an EMBL/GenBank/DDBJ whole genome shotgun (WGS) entry which is preliminary data.</text>
</comment>
<dbReference type="GO" id="GO:0032259">
    <property type="term" value="P:methylation"/>
    <property type="evidence" value="ECO:0007669"/>
    <property type="project" value="UniProtKB-KW"/>
</dbReference>
<dbReference type="Pfam" id="PF02870">
    <property type="entry name" value="Methyltransf_1N"/>
    <property type="match status" value="1"/>
</dbReference>
<comment type="catalytic activity">
    <reaction evidence="8 9">
        <text>a 6-O-methyl-2'-deoxyguanosine in DNA + L-cysteinyl-[protein] = S-methyl-L-cysteinyl-[protein] + a 2'-deoxyguanosine in DNA</text>
        <dbReference type="Rhea" id="RHEA:24000"/>
        <dbReference type="Rhea" id="RHEA-COMP:10131"/>
        <dbReference type="Rhea" id="RHEA-COMP:10132"/>
        <dbReference type="Rhea" id="RHEA-COMP:11367"/>
        <dbReference type="Rhea" id="RHEA-COMP:11368"/>
        <dbReference type="ChEBI" id="CHEBI:29950"/>
        <dbReference type="ChEBI" id="CHEBI:82612"/>
        <dbReference type="ChEBI" id="CHEBI:85445"/>
        <dbReference type="ChEBI" id="CHEBI:85448"/>
        <dbReference type="EC" id="2.1.1.63"/>
    </reaction>
</comment>
<evidence type="ECO:0000259" key="11">
    <source>
        <dbReference type="Pfam" id="PF02870"/>
    </source>
</evidence>
<evidence type="ECO:0000256" key="3">
    <source>
        <dbReference type="ARBA" id="ARBA00022490"/>
    </source>
</evidence>
<dbReference type="CDD" id="cd06445">
    <property type="entry name" value="ATase"/>
    <property type="match status" value="1"/>
</dbReference>
<feature type="active site" description="Nucleophile; methyl group acceptor" evidence="9">
    <location>
        <position position="121"/>
    </location>
</feature>
<dbReference type="RefSeq" id="WP_235291617.1">
    <property type="nucleotide sequence ID" value="NZ_BSOH01000014.1"/>
</dbReference>
<dbReference type="InterPro" id="IPR001497">
    <property type="entry name" value="MethylDNA_cys_MeTrfase_AS"/>
</dbReference>
<comment type="catalytic activity">
    <reaction evidence="1 9">
        <text>a 4-O-methyl-thymidine in DNA + L-cysteinyl-[protein] = a thymidine in DNA + S-methyl-L-cysteinyl-[protein]</text>
        <dbReference type="Rhea" id="RHEA:53428"/>
        <dbReference type="Rhea" id="RHEA-COMP:10131"/>
        <dbReference type="Rhea" id="RHEA-COMP:10132"/>
        <dbReference type="Rhea" id="RHEA-COMP:13555"/>
        <dbReference type="Rhea" id="RHEA-COMP:13556"/>
        <dbReference type="ChEBI" id="CHEBI:29950"/>
        <dbReference type="ChEBI" id="CHEBI:82612"/>
        <dbReference type="ChEBI" id="CHEBI:137386"/>
        <dbReference type="ChEBI" id="CHEBI:137387"/>
        <dbReference type="EC" id="2.1.1.63"/>
    </reaction>
</comment>
<dbReference type="NCBIfam" id="TIGR00589">
    <property type="entry name" value="ogt"/>
    <property type="match status" value="1"/>
</dbReference>
<dbReference type="InterPro" id="IPR036217">
    <property type="entry name" value="MethylDNA_cys_MeTrfase_DNAb"/>
</dbReference>
<evidence type="ECO:0000256" key="5">
    <source>
        <dbReference type="ARBA" id="ARBA00022679"/>
    </source>
</evidence>
<name>A0AA37SNN2_9BACT</name>
<evidence type="ECO:0000256" key="1">
    <source>
        <dbReference type="ARBA" id="ARBA00001286"/>
    </source>
</evidence>
<dbReference type="GO" id="GO:0006307">
    <property type="term" value="P:DNA alkylation repair"/>
    <property type="evidence" value="ECO:0007669"/>
    <property type="project" value="UniProtKB-UniRule"/>
</dbReference>
<dbReference type="GO" id="GO:0005737">
    <property type="term" value="C:cytoplasm"/>
    <property type="evidence" value="ECO:0007669"/>
    <property type="project" value="UniProtKB-SubCell"/>
</dbReference>
<evidence type="ECO:0000259" key="10">
    <source>
        <dbReference type="Pfam" id="PF01035"/>
    </source>
</evidence>
<keyword evidence="4 9" id="KW-0489">Methyltransferase</keyword>
<dbReference type="PROSITE" id="PS00374">
    <property type="entry name" value="MGMT"/>
    <property type="match status" value="1"/>
</dbReference>
<dbReference type="Pfam" id="PF01035">
    <property type="entry name" value="DNA_binding_1"/>
    <property type="match status" value="1"/>
</dbReference>